<sequence>MLSEYTIGGKWVESMTDEEFYTFCVENENIKFEREPDGQIVIMSPTGFNTGRRNAKIIVQLSNWNSTHSLGEVVDSDTGFYLPNGAMRNPDAGWVSNERLASISKAELEKFPHLVPDFIIELVSKSDYPKNLDAKMKEWINNGCRLGWLIDPFNETVTIYSPGREPEVIKGFDKSVSGGAVLPGFELDLKELKV</sequence>
<keyword evidence="2" id="KW-0255">Endonuclease</keyword>
<dbReference type="PANTHER" id="PTHR34107:SF1">
    <property type="entry name" value="SLL0198 PROTEIN"/>
    <property type="match status" value="1"/>
</dbReference>
<dbReference type="SUPFAM" id="SSF52980">
    <property type="entry name" value="Restriction endonuclease-like"/>
    <property type="match status" value="1"/>
</dbReference>
<accession>A0ABZ0IW61</accession>
<protein>
    <submittedName>
        <fullName evidence="2">Uma2 family endonuclease</fullName>
    </submittedName>
</protein>
<dbReference type="Pfam" id="PF05685">
    <property type="entry name" value="Uma2"/>
    <property type="match status" value="1"/>
</dbReference>
<feature type="domain" description="Putative restriction endonuclease" evidence="1">
    <location>
        <begin position="18"/>
        <end position="189"/>
    </location>
</feature>
<dbReference type="InterPro" id="IPR008538">
    <property type="entry name" value="Uma2"/>
</dbReference>
<dbReference type="GO" id="GO:0004519">
    <property type="term" value="F:endonuclease activity"/>
    <property type="evidence" value="ECO:0007669"/>
    <property type="project" value="UniProtKB-KW"/>
</dbReference>
<keyword evidence="2" id="KW-0378">Hydrolase</keyword>
<name>A0ABZ0IW61_9BACT</name>
<evidence type="ECO:0000313" key="2">
    <source>
        <dbReference type="EMBL" id="WOK08615.1"/>
    </source>
</evidence>
<evidence type="ECO:0000313" key="3">
    <source>
        <dbReference type="Proteomes" id="UP001302349"/>
    </source>
</evidence>
<dbReference type="RefSeq" id="WP_317491250.1">
    <property type="nucleotide sequence ID" value="NZ_CP136051.1"/>
</dbReference>
<evidence type="ECO:0000259" key="1">
    <source>
        <dbReference type="Pfam" id="PF05685"/>
    </source>
</evidence>
<dbReference type="Gene3D" id="3.90.1570.10">
    <property type="entry name" value="tt1808, chain A"/>
    <property type="match status" value="1"/>
</dbReference>
<reference evidence="2 3" key="1">
    <citation type="journal article" date="2023" name="Microbiol. Resour. Announc.">
        <title>Complete Genome Sequence of Imperialibacter roseus strain P4T.</title>
        <authorList>
            <person name="Tizabi D.R."/>
            <person name="Bachvaroff T."/>
            <person name="Hill R.T."/>
        </authorList>
    </citation>
    <scope>NUCLEOTIDE SEQUENCE [LARGE SCALE GENOMIC DNA]</scope>
    <source>
        <strain evidence="2 3">P4T</strain>
    </source>
</reference>
<gene>
    <name evidence="2" type="ORF">RT717_08195</name>
</gene>
<dbReference type="InterPro" id="IPR011335">
    <property type="entry name" value="Restrct_endonuc-II-like"/>
</dbReference>
<organism evidence="2 3">
    <name type="scientific">Imperialibacter roseus</name>
    <dbReference type="NCBI Taxonomy" id="1324217"/>
    <lineage>
        <taxon>Bacteria</taxon>
        <taxon>Pseudomonadati</taxon>
        <taxon>Bacteroidota</taxon>
        <taxon>Cytophagia</taxon>
        <taxon>Cytophagales</taxon>
        <taxon>Flammeovirgaceae</taxon>
        <taxon>Imperialibacter</taxon>
    </lineage>
</organism>
<keyword evidence="3" id="KW-1185">Reference proteome</keyword>
<dbReference type="PANTHER" id="PTHR34107">
    <property type="entry name" value="SLL0198 PROTEIN-RELATED"/>
    <property type="match status" value="1"/>
</dbReference>
<keyword evidence="2" id="KW-0540">Nuclease</keyword>
<proteinExistence type="predicted"/>
<dbReference type="InterPro" id="IPR012296">
    <property type="entry name" value="Nuclease_put_TT1808"/>
</dbReference>
<dbReference type="CDD" id="cd06260">
    <property type="entry name" value="DUF820-like"/>
    <property type="match status" value="1"/>
</dbReference>
<dbReference type="Proteomes" id="UP001302349">
    <property type="component" value="Chromosome"/>
</dbReference>
<dbReference type="EMBL" id="CP136051">
    <property type="protein sequence ID" value="WOK08615.1"/>
    <property type="molecule type" value="Genomic_DNA"/>
</dbReference>